<dbReference type="InterPro" id="IPR002586">
    <property type="entry name" value="CobQ/CobB/MinD/ParA_Nub-bd_dom"/>
</dbReference>
<keyword evidence="3" id="KW-1185">Reference proteome</keyword>
<dbReference type="PANTHER" id="PTHR13696:SF96">
    <property type="entry name" value="COBQ_COBB_MIND_PARA NUCLEOTIDE BINDING DOMAIN-CONTAINING PROTEIN"/>
    <property type="match status" value="1"/>
</dbReference>
<dbReference type="InterPro" id="IPR027417">
    <property type="entry name" value="P-loop_NTPase"/>
</dbReference>
<evidence type="ECO:0000313" key="3">
    <source>
        <dbReference type="Proteomes" id="UP000321567"/>
    </source>
</evidence>
<dbReference type="PANTHER" id="PTHR13696">
    <property type="entry name" value="P-LOOP CONTAINING NUCLEOSIDE TRIPHOSPHATE HYDROLASE"/>
    <property type="match status" value="1"/>
</dbReference>
<dbReference type="Pfam" id="PF01656">
    <property type="entry name" value="CbiA"/>
    <property type="match status" value="1"/>
</dbReference>
<reference evidence="2 3" key="1">
    <citation type="submission" date="2019-07" db="EMBL/GenBank/DDBJ databases">
        <title>Whole genome shotgun sequence of Rhodospirillum oryzae NBRC 107573.</title>
        <authorList>
            <person name="Hosoyama A."/>
            <person name="Uohara A."/>
            <person name="Ohji S."/>
            <person name="Ichikawa N."/>
        </authorList>
    </citation>
    <scope>NUCLEOTIDE SEQUENCE [LARGE SCALE GENOMIC DNA]</scope>
    <source>
        <strain evidence="2 3">NBRC 107573</strain>
    </source>
</reference>
<evidence type="ECO:0000313" key="2">
    <source>
        <dbReference type="EMBL" id="GEO79968.1"/>
    </source>
</evidence>
<proteinExistence type="predicted"/>
<dbReference type="Gene3D" id="3.40.50.300">
    <property type="entry name" value="P-loop containing nucleotide triphosphate hydrolases"/>
    <property type="match status" value="1"/>
</dbReference>
<gene>
    <name evidence="2" type="ORF">ROR02_00990</name>
</gene>
<dbReference type="OrthoDB" id="69313at2"/>
<dbReference type="InterPro" id="IPR050678">
    <property type="entry name" value="DNA_Partitioning_ATPase"/>
</dbReference>
<name>A0A512H3I3_9PROT</name>
<organism evidence="2 3">
    <name type="scientific">Pararhodospirillum oryzae</name>
    <dbReference type="NCBI Taxonomy" id="478448"/>
    <lineage>
        <taxon>Bacteria</taxon>
        <taxon>Pseudomonadati</taxon>
        <taxon>Pseudomonadota</taxon>
        <taxon>Alphaproteobacteria</taxon>
        <taxon>Rhodospirillales</taxon>
        <taxon>Rhodospirillaceae</taxon>
        <taxon>Pararhodospirillum</taxon>
    </lineage>
</organism>
<dbReference type="EMBL" id="BJZO01000002">
    <property type="protein sequence ID" value="GEO79968.1"/>
    <property type="molecule type" value="Genomic_DNA"/>
</dbReference>
<dbReference type="SUPFAM" id="SSF52540">
    <property type="entry name" value="P-loop containing nucleoside triphosphate hydrolases"/>
    <property type="match status" value="1"/>
</dbReference>
<accession>A0A512H3I3</accession>
<feature type="domain" description="CobQ/CobB/MinD/ParA nucleotide binding" evidence="1">
    <location>
        <begin position="4"/>
        <end position="145"/>
    </location>
</feature>
<dbReference type="CDD" id="cd02042">
    <property type="entry name" value="ParAB_family"/>
    <property type="match status" value="1"/>
</dbReference>
<sequence length="209" mass="22196">MYVVAVANTKGGCGKTTLATHLAANFAGRGFATALGDLDVQGSALAWTRRRPPAHPVVRGIDLTGTGTVPTGLDRLVVDVPAALERDALKTVVRQADVLVVPALPGPFDEDGLARFLDLLETLKPVRKGRRAILIVANRVHPASRALARLESFLAPLPYPLVARLRDSRRYETLAGSGLSLFDAPPARAAGVLSDWKSLLDALECHDPG</sequence>
<comment type="caution">
    <text evidence="2">The sequence shown here is derived from an EMBL/GenBank/DDBJ whole genome shotgun (WGS) entry which is preliminary data.</text>
</comment>
<dbReference type="AlphaFoldDB" id="A0A512H3I3"/>
<protein>
    <submittedName>
        <fullName evidence="2">Chromosome partitioning protein ParA</fullName>
    </submittedName>
</protein>
<dbReference type="RefSeq" id="WP_147162041.1">
    <property type="nucleotide sequence ID" value="NZ_BJZO01000002.1"/>
</dbReference>
<evidence type="ECO:0000259" key="1">
    <source>
        <dbReference type="Pfam" id="PF01656"/>
    </source>
</evidence>
<dbReference type="Proteomes" id="UP000321567">
    <property type="component" value="Unassembled WGS sequence"/>
</dbReference>